<dbReference type="STRING" id="1149755.A0A2J6S6Y4"/>
<dbReference type="Pfam" id="PF00235">
    <property type="entry name" value="Profilin"/>
    <property type="match status" value="1"/>
</dbReference>
<evidence type="ECO:0000256" key="2">
    <source>
        <dbReference type="ARBA" id="ARBA00010058"/>
    </source>
</evidence>
<keyword evidence="8" id="KW-1185">Reference proteome</keyword>
<dbReference type="SUPFAM" id="SSF55770">
    <property type="entry name" value="Profilin (actin-binding protein)"/>
    <property type="match status" value="1"/>
</dbReference>
<dbReference type="GO" id="GO:0003785">
    <property type="term" value="F:actin monomer binding"/>
    <property type="evidence" value="ECO:0007669"/>
    <property type="project" value="TreeGrafter"/>
</dbReference>
<evidence type="ECO:0000256" key="6">
    <source>
        <dbReference type="RuleBase" id="RU003909"/>
    </source>
</evidence>
<dbReference type="EMBL" id="KZ613939">
    <property type="protein sequence ID" value="PMD46518.1"/>
    <property type="molecule type" value="Genomic_DNA"/>
</dbReference>
<dbReference type="FunFam" id="3.30.450.30:FF:000001">
    <property type="entry name" value="Profilin"/>
    <property type="match status" value="1"/>
</dbReference>
<dbReference type="PANTHER" id="PTHR11604:SF0">
    <property type="entry name" value="PROFILIN"/>
    <property type="match status" value="1"/>
</dbReference>
<proteinExistence type="inferred from homology"/>
<gene>
    <name evidence="7" type="ORF">L207DRAFT_507431</name>
</gene>
<dbReference type="GO" id="GO:1903475">
    <property type="term" value="P:mitotic actomyosin contractile ring assembly"/>
    <property type="evidence" value="ECO:0007669"/>
    <property type="project" value="UniProtKB-ARBA"/>
</dbReference>
<dbReference type="Gene3D" id="3.30.450.30">
    <property type="entry name" value="Dynein light chain 2a, cytoplasmic"/>
    <property type="match status" value="1"/>
</dbReference>
<dbReference type="AlphaFoldDB" id="A0A2J6S6Y4"/>
<sequence>MSWQAYVDSSMVASGHVDKGAIYSIAGDSKWAGSAGFELSAPEIQEVISGLSGKPDKLYSEGLHVAGERFVLTKCEDRSLYARKGREGVVIVKTKMAILIAHYKDGMVAGNTATTVEQLADYLIKQGY</sequence>
<dbReference type="GO" id="GO:0005938">
    <property type="term" value="C:cell cortex"/>
    <property type="evidence" value="ECO:0007669"/>
    <property type="project" value="TreeGrafter"/>
</dbReference>
<keyword evidence="4 6" id="KW-0009">Actin-binding</keyword>
<dbReference type="PANTHER" id="PTHR11604">
    <property type="entry name" value="PROFILIN"/>
    <property type="match status" value="1"/>
</dbReference>
<evidence type="ECO:0000256" key="4">
    <source>
        <dbReference type="ARBA" id="ARBA00023203"/>
    </source>
</evidence>
<comment type="similarity">
    <text evidence="2 6">Belongs to the profilin family.</text>
</comment>
<dbReference type="Proteomes" id="UP000235786">
    <property type="component" value="Unassembled WGS sequence"/>
</dbReference>
<dbReference type="InterPro" id="IPR005455">
    <property type="entry name" value="PFN_euk"/>
</dbReference>
<dbReference type="InterPro" id="IPR048278">
    <property type="entry name" value="PFN"/>
</dbReference>
<evidence type="ECO:0000256" key="1">
    <source>
        <dbReference type="ARBA" id="ARBA00004245"/>
    </source>
</evidence>
<dbReference type="SMART" id="SM00392">
    <property type="entry name" value="PROF"/>
    <property type="match status" value="1"/>
</dbReference>
<organism evidence="7 8">
    <name type="scientific">Hyaloscypha variabilis (strain UAMH 11265 / GT02V1 / F)</name>
    <name type="common">Meliniomyces variabilis</name>
    <dbReference type="NCBI Taxonomy" id="1149755"/>
    <lineage>
        <taxon>Eukaryota</taxon>
        <taxon>Fungi</taxon>
        <taxon>Dikarya</taxon>
        <taxon>Ascomycota</taxon>
        <taxon>Pezizomycotina</taxon>
        <taxon>Leotiomycetes</taxon>
        <taxon>Helotiales</taxon>
        <taxon>Hyaloscyphaceae</taxon>
        <taxon>Hyaloscypha</taxon>
        <taxon>Hyaloscypha variabilis</taxon>
    </lineage>
</organism>
<comment type="subcellular location">
    <subcellularLocation>
        <location evidence="1">Cytoplasm</location>
        <location evidence="1">Cytoskeleton</location>
    </subcellularLocation>
</comment>
<dbReference type="PROSITE" id="PS00414">
    <property type="entry name" value="PROFILIN"/>
    <property type="match status" value="1"/>
</dbReference>
<dbReference type="GO" id="GO:0005856">
    <property type="term" value="C:cytoskeleton"/>
    <property type="evidence" value="ECO:0007669"/>
    <property type="project" value="UniProtKB-SubCell"/>
</dbReference>
<evidence type="ECO:0000313" key="8">
    <source>
        <dbReference type="Proteomes" id="UP000235786"/>
    </source>
</evidence>
<protein>
    <recommendedName>
        <fullName evidence="6">Profilin</fullName>
    </recommendedName>
</protein>
<dbReference type="OrthoDB" id="421374at2759"/>
<evidence type="ECO:0000313" key="7">
    <source>
        <dbReference type="EMBL" id="PMD46518.1"/>
    </source>
</evidence>
<dbReference type="InterPro" id="IPR036140">
    <property type="entry name" value="PFN_sf"/>
</dbReference>
<name>A0A2J6S6Y4_HYAVF</name>
<evidence type="ECO:0000256" key="5">
    <source>
        <dbReference type="ARBA" id="ARBA00023212"/>
    </source>
</evidence>
<dbReference type="InterPro" id="IPR027310">
    <property type="entry name" value="Profilin_CS"/>
</dbReference>
<accession>A0A2J6S6Y4</accession>
<dbReference type="PRINTS" id="PR01640">
    <property type="entry name" value="PROFILINPLNT"/>
</dbReference>
<evidence type="ECO:0000256" key="3">
    <source>
        <dbReference type="ARBA" id="ARBA00022490"/>
    </source>
</evidence>
<keyword evidence="3" id="KW-0963">Cytoplasm</keyword>
<reference evidence="7 8" key="1">
    <citation type="submission" date="2016-04" db="EMBL/GenBank/DDBJ databases">
        <title>A degradative enzymes factory behind the ericoid mycorrhizal symbiosis.</title>
        <authorList>
            <consortium name="DOE Joint Genome Institute"/>
            <person name="Martino E."/>
            <person name="Morin E."/>
            <person name="Grelet G."/>
            <person name="Kuo A."/>
            <person name="Kohler A."/>
            <person name="Daghino S."/>
            <person name="Barry K."/>
            <person name="Choi C."/>
            <person name="Cichocki N."/>
            <person name="Clum A."/>
            <person name="Copeland A."/>
            <person name="Hainaut M."/>
            <person name="Haridas S."/>
            <person name="Labutti K."/>
            <person name="Lindquist E."/>
            <person name="Lipzen A."/>
            <person name="Khouja H.-R."/>
            <person name="Murat C."/>
            <person name="Ohm R."/>
            <person name="Olson A."/>
            <person name="Spatafora J."/>
            <person name="Veneault-Fourrey C."/>
            <person name="Henrissat B."/>
            <person name="Grigoriev I."/>
            <person name="Martin F."/>
            <person name="Perotto S."/>
        </authorList>
    </citation>
    <scope>NUCLEOTIDE SEQUENCE [LARGE SCALE GENOMIC DNA]</scope>
    <source>
        <strain evidence="7 8">F</strain>
    </source>
</reference>
<keyword evidence="5" id="KW-0206">Cytoskeleton</keyword>
<dbReference type="CDD" id="cd00148">
    <property type="entry name" value="PROF"/>
    <property type="match status" value="1"/>
</dbReference>